<keyword evidence="2" id="KW-1133">Transmembrane helix</keyword>
<reference evidence="3 4" key="1">
    <citation type="journal article" date="2013" name="Genome Announc.">
        <title>Whole-genome sequences of five oyster-associated bacteria show potential for crude oil hydrocarbon degradation.</title>
        <authorList>
            <person name="Chauhan A."/>
            <person name="Green S."/>
            <person name="Pathak A."/>
            <person name="Thomas J."/>
            <person name="Venkatramanan R."/>
        </authorList>
    </citation>
    <scope>NUCLEOTIDE SEQUENCE [LARGE SCALE GENOMIC DNA]</scope>
    <source>
        <strain evidence="3 4">MF109</strain>
    </source>
</reference>
<dbReference type="AlphaFoldDB" id="T5KF81"/>
<comment type="caution">
    <text evidence="3">The sequence shown here is derived from an EMBL/GenBank/DDBJ whole genome shotgun (WGS) entry which is preliminary data.</text>
</comment>
<feature type="region of interest" description="Disordered" evidence="1">
    <location>
        <begin position="129"/>
        <end position="153"/>
    </location>
</feature>
<evidence type="ECO:0000313" key="4">
    <source>
        <dbReference type="Proteomes" id="UP000016033"/>
    </source>
</evidence>
<sequence>MGAAGGAKAAGTTSKLGAGLAKNAAGAAISKIGGAKGAKPSGDDAGSEGKQALKDVAAGAAQGALQGAAGGVAGAAAGAAKGAAVSAVRNRTTRRVIIGLALVIVAVMVGVLTLPMMLGGALVSALGGSQEQGTTRSVEQSEDENVRPGEARQIGDEHQLPWYLVASIQAQKKEGKSVDEWSAAVARELDKVDKERRHRDLRTGGLAYSDKSYLVIPAADTDPRHQAAEQVREVHLQALQGAGFTEGEAGQIYDRALSWALGEDQCTSGGGDSGQIVGDEWVYGGETYTKEQVAIIRTIIGIAKTMQPGKEEEAAIIGLITARVESRFQNYANDGVVTDLDRSNTPASQLEHYSKLEYSLTLPHDAVGTDHSSVGIVQQQVIGGSWGTVGESDWKTDIEGVIKRLMNPAFSIARFYEAMGKIAGWDTKPPGDVAQDVQVSAFPDKYEKQIELAKAIWQHFGADTPALALPDGIGGIGSPEIDDKPAGCRGGTGDGTVPTGTDQELAQEIMAAAAAGKVLWWEPAARDQIGAYANGEKISPACTLDTGVLQALVMATRMYDVYSINSLNRRCVDDHAGTGTASYHWKGKAIDFGHFNGIQVTGSDPESIRFILAFDKVAPRDSGVGQLDCRGWQKITTMREFKDTCHHLHIEIGLSSTTLGDTPAKPEG</sequence>
<name>T5KF81_MICMQ</name>
<feature type="compositionally biased region" description="Basic and acidic residues" evidence="1">
    <location>
        <begin position="144"/>
        <end position="153"/>
    </location>
</feature>
<feature type="transmembrane region" description="Helical" evidence="2">
    <location>
        <begin position="96"/>
        <end position="118"/>
    </location>
</feature>
<protein>
    <submittedName>
        <fullName evidence="3">Uncharacterized protein</fullName>
    </submittedName>
</protein>
<evidence type="ECO:0000256" key="1">
    <source>
        <dbReference type="SAM" id="MobiDB-lite"/>
    </source>
</evidence>
<dbReference type="PATRIC" id="fig|1333857.3.peg.3006"/>
<dbReference type="Proteomes" id="UP000016033">
    <property type="component" value="Unassembled WGS sequence"/>
</dbReference>
<proteinExistence type="predicted"/>
<keyword evidence="2" id="KW-0472">Membrane</keyword>
<organism evidence="3 4">
    <name type="scientific">Microbacterium maritypicum MF109</name>
    <dbReference type="NCBI Taxonomy" id="1333857"/>
    <lineage>
        <taxon>Bacteria</taxon>
        <taxon>Bacillati</taxon>
        <taxon>Actinomycetota</taxon>
        <taxon>Actinomycetes</taxon>
        <taxon>Micrococcales</taxon>
        <taxon>Microbacteriaceae</taxon>
        <taxon>Microbacterium</taxon>
    </lineage>
</organism>
<gene>
    <name evidence="3" type="ORF">L687_05140</name>
</gene>
<dbReference type="RefSeq" id="WP_021200937.1">
    <property type="nucleotide sequence ID" value="NZ_ATAO01000206.1"/>
</dbReference>
<accession>T5KF81</accession>
<evidence type="ECO:0000313" key="3">
    <source>
        <dbReference type="EMBL" id="EQM74845.1"/>
    </source>
</evidence>
<keyword evidence="2" id="KW-0812">Transmembrane</keyword>
<dbReference type="EMBL" id="ATAO01000206">
    <property type="protein sequence ID" value="EQM74845.1"/>
    <property type="molecule type" value="Genomic_DNA"/>
</dbReference>
<evidence type="ECO:0000256" key="2">
    <source>
        <dbReference type="SAM" id="Phobius"/>
    </source>
</evidence>